<comment type="similarity">
    <text evidence="1">Belongs to the sodium:galactoside symporter (TC 2.A.2) family.</text>
</comment>
<dbReference type="GO" id="GO:0015293">
    <property type="term" value="F:symporter activity"/>
    <property type="evidence" value="ECO:0007669"/>
    <property type="project" value="InterPro"/>
</dbReference>
<proteinExistence type="inferred from homology"/>
<organism evidence="3 4">
    <name type="scientific">Tepidicaulis marinus</name>
    <dbReference type="NCBI Taxonomy" id="1333998"/>
    <lineage>
        <taxon>Bacteria</taxon>
        <taxon>Pseudomonadati</taxon>
        <taxon>Pseudomonadota</taxon>
        <taxon>Alphaproteobacteria</taxon>
        <taxon>Hyphomicrobiales</taxon>
        <taxon>Parvibaculaceae</taxon>
        <taxon>Tepidicaulis</taxon>
    </lineage>
</organism>
<feature type="transmembrane region" description="Helical" evidence="2">
    <location>
        <begin position="275"/>
        <end position="296"/>
    </location>
</feature>
<sequence length="487" mass="54292">MSADRLPRWRVAMFSLPAIPIAAMGLPLTVYLPPFYGEADMGLSLATVGWIFMLARFWDVFTDPVLGAVSDEVSSRWGRRRHWIVLSAPILMLSAWMLFMPSAPVTAGYVLFWLFFLYVGWTLITICHMSWGAELSLDYDERSAIQGSREAALIFGMLTVLALPALIEMLGEDVGSALKVESMGWFIIVMLPLTIWAACYFVGEPHYTDKPQTQNISLRQLARKIGATFREIWVTIYKNRLIRHLLIADILASGAPAITGALYIYFAVYVMELPMAASLLLLVYFVTGFLGVPFWIKISHWSGKHRALAYASIYGAISLPLVIFFPRGEFWWLFVGNSLYGIAYGASSFLLRSMMADVTDHDYLETGERRTGLYYSLLTMTQKVAAALAVGITYPLLDVIGFTPKAGANSPETLNQLLYIYVGFPAVFMLLAAYVIWRFPLGRAAQAELRRRIEAKEAGHSEHYVSDAEAAIVQYGSSGGIADRPAD</sequence>
<evidence type="ECO:0000313" key="4">
    <source>
        <dbReference type="Proteomes" id="UP000028702"/>
    </source>
</evidence>
<dbReference type="STRING" id="1333998.M2A_3228"/>
<feature type="transmembrane region" description="Helical" evidence="2">
    <location>
        <begin position="183"/>
        <end position="203"/>
    </location>
</feature>
<evidence type="ECO:0000256" key="2">
    <source>
        <dbReference type="SAM" id="Phobius"/>
    </source>
</evidence>
<dbReference type="GO" id="GO:0008643">
    <property type="term" value="P:carbohydrate transport"/>
    <property type="evidence" value="ECO:0007669"/>
    <property type="project" value="InterPro"/>
</dbReference>
<feature type="transmembrane region" description="Helical" evidence="2">
    <location>
        <begin position="331"/>
        <end position="351"/>
    </location>
</feature>
<dbReference type="Proteomes" id="UP000028702">
    <property type="component" value="Unassembled WGS sequence"/>
</dbReference>
<dbReference type="PANTHER" id="PTHR11328">
    <property type="entry name" value="MAJOR FACILITATOR SUPERFAMILY DOMAIN-CONTAINING PROTEIN"/>
    <property type="match status" value="1"/>
</dbReference>
<keyword evidence="2" id="KW-0472">Membrane</keyword>
<protein>
    <submittedName>
        <fullName evidence="3">Major facilitator transporter</fullName>
    </submittedName>
</protein>
<keyword evidence="2" id="KW-1133">Transmembrane helix</keyword>
<dbReference type="SUPFAM" id="SSF103473">
    <property type="entry name" value="MFS general substrate transporter"/>
    <property type="match status" value="1"/>
</dbReference>
<dbReference type="RefSeq" id="WP_045449637.1">
    <property type="nucleotide sequence ID" value="NZ_BBIO01000026.1"/>
</dbReference>
<feature type="transmembrane region" description="Helical" evidence="2">
    <location>
        <begin position="43"/>
        <end position="61"/>
    </location>
</feature>
<comment type="caution">
    <text evidence="3">The sequence shown here is derived from an EMBL/GenBank/DDBJ whole genome shotgun (WGS) entry which is preliminary data.</text>
</comment>
<feature type="transmembrane region" description="Helical" evidence="2">
    <location>
        <begin position="372"/>
        <end position="397"/>
    </location>
</feature>
<feature type="transmembrane region" description="Helical" evidence="2">
    <location>
        <begin position="308"/>
        <end position="325"/>
    </location>
</feature>
<dbReference type="EMBL" id="BBIO01000026">
    <property type="protein sequence ID" value="GAK46729.1"/>
    <property type="molecule type" value="Genomic_DNA"/>
</dbReference>
<feature type="transmembrane region" description="Helical" evidence="2">
    <location>
        <begin position="245"/>
        <end position="269"/>
    </location>
</feature>
<name>A0A081BFB1_9HYPH</name>
<accession>A0A081BFB1</accession>
<dbReference type="Pfam" id="PF13347">
    <property type="entry name" value="MFS_2"/>
    <property type="match status" value="1"/>
</dbReference>
<evidence type="ECO:0000256" key="1">
    <source>
        <dbReference type="ARBA" id="ARBA00009617"/>
    </source>
</evidence>
<reference evidence="3 4" key="1">
    <citation type="submission" date="2014-07" db="EMBL/GenBank/DDBJ databases">
        <title>Tepidicaulis marinum gen. nov., sp. nov., a novel marine bacterium denitrifying nitrate to nitrous oxide strictly under microaerobic conditions.</title>
        <authorList>
            <person name="Takeuchi M."/>
            <person name="Yamagishi T."/>
            <person name="Kamagata Y."/>
            <person name="Oshima K."/>
            <person name="Hattori M."/>
            <person name="Katayama T."/>
            <person name="Hanada S."/>
            <person name="Tamaki H."/>
            <person name="Marumo K."/>
            <person name="Maeda H."/>
            <person name="Nedachi M."/>
            <person name="Iwasaki W."/>
            <person name="Suwa Y."/>
            <person name="Sakata S."/>
        </authorList>
    </citation>
    <scope>NUCLEOTIDE SEQUENCE [LARGE SCALE GENOMIC DNA]</scope>
    <source>
        <strain evidence="3 4">MA2</strain>
    </source>
</reference>
<dbReference type="InterPro" id="IPR039672">
    <property type="entry name" value="MFS_2"/>
</dbReference>
<dbReference type="CDD" id="cd17332">
    <property type="entry name" value="MFS_MelB_like"/>
    <property type="match status" value="1"/>
</dbReference>
<dbReference type="GO" id="GO:0005886">
    <property type="term" value="C:plasma membrane"/>
    <property type="evidence" value="ECO:0007669"/>
    <property type="project" value="TreeGrafter"/>
</dbReference>
<feature type="transmembrane region" description="Helical" evidence="2">
    <location>
        <begin position="12"/>
        <end position="31"/>
    </location>
</feature>
<feature type="transmembrane region" description="Helical" evidence="2">
    <location>
        <begin position="152"/>
        <end position="171"/>
    </location>
</feature>
<keyword evidence="2" id="KW-0812">Transmembrane</keyword>
<feature type="transmembrane region" description="Helical" evidence="2">
    <location>
        <begin position="111"/>
        <end position="131"/>
    </location>
</feature>
<dbReference type="eggNOG" id="COG2211">
    <property type="taxonomic scope" value="Bacteria"/>
</dbReference>
<dbReference type="AlphaFoldDB" id="A0A081BFB1"/>
<feature type="transmembrane region" description="Helical" evidence="2">
    <location>
        <begin position="82"/>
        <end position="99"/>
    </location>
</feature>
<gene>
    <name evidence="3" type="ORF">M2A_3228</name>
</gene>
<keyword evidence="4" id="KW-1185">Reference proteome</keyword>
<evidence type="ECO:0000313" key="3">
    <source>
        <dbReference type="EMBL" id="GAK46729.1"/>
    </source>
</evidence>
<dbReference type="InterPro" id="IPR036259">
    <property type="entry name" value="MFS_trans_sf"/>
</dbReference>
<dbReference type="PANTHER" id="PTHR11328:SF24">
    <property type="entry name" value="MAJOR FACILITATOR SUPERFAMILY (MFS) PROFILE DOMAIN-CONTAINING PROTEIN"/>
    <property type="match status" value="1"/>
</dbReference>
<dbReference type="Gene3D" id="1.20.1250.20">
    <property type="entry name" value="MFS general substrate transporter like domains"/>
    <property type="match status" value="2"/>
</dbReference>
<feature type="transmembrane region" description="Helical" evidence="2">
    <location>
        <begin position="417"/>
        <end position="437"/>
    </location>
</feature>